<evidence type="ECO:0000313" key="4">
    <source>
        <dbReference type="Proteomes" id="UP001465755"/>
    </source>
</evidence>
<dbReference type="GO" id="GO:0003730">
    <property type="term" value="F:mRNA 3'-UTR binding"/>
    <property type="evidence" value="ECO:0007669"/>
    <property type="project" value="TreeGrafter"/>
</dbReference>
<dbReference type="Gene3D" id="2.130.10.10">
    <property type="entry name" value="YVTN repeat-like/Quinoprotein amine dehydrogenase"/>
    <property type="match status" value="1"/>
</dbReference>
<organism evidence="3 4">
    <name type="scientific">Symbiochloris irregularis</name>
    <dbReference type="NCBI Taxonomy" id="706552"/>
    <lineage>
        <taxon>Eukaryota</taxon>
        <taxon>Viridiplantae</taxon>
        <taxon>Chlorophyta</taxon>
        <taxon>core chlorophytes</taxon>
        <taxon>Trebouxiophyceae</taxon>
        <taxon>Trebouxiales</taxon>
        <taxon>Trebouxiaceae</taxon>
        <taxon>Symbiochloris</taxon>
    </lineage>
</organism>
<name>A0AAW1NPB0_9CHLO</name>
<feature type="compositionally biased region" description="Low complexity" evidence="1">
    <location>
        <begin position="377"/>
        <end position="394"/>
    </location>
</feature>
<dbReference type="AlphaFoldDB" id="A0AAW1NPB0"/>
<feature type="region of interest" description="Disordered" evidence="1">
    <location>
        <begin position="696"/>
        <end position="770"/>
    </location>
</feature>
<feature type="compositionally biased region" description="Pro residues" evidence="1">
    <location>
        <begin position="422"/>
        <end position="435"/>
    </location>
</feature>
<keyword evidence="4" id="KW-1185">Reference proteome</keyword>
<dbReference type="InterPro" id="IPR052640">
    <property type="entry name" value="Gemin-5"/>
</dbReference>
<sequence>MLADHLEAARIGRSCLRPVNSDASITQQQEEGTAQQGPDEGLPVKAEDSKLIWRDVKGKITALSWHPLLAHHMAFGCDNGQVTMMRLAEGGERALNFTVRHPAPVTSCCWLLPGLDSAGSGVDPQGASGSTLLTLCASGVALLWRIDPSTAFEPLANPLATRDGPSLSSSLHSWRPLSISQAMAGAWTKLTAMATAAECRALAIAVDNGSLMAFAGATLPPFSGETLQPLDMFYEGQEPANKRGVVHVRAVVKVMAFSSMQAHLIRLAVGHEDGRITWWCWRIRFPQPSKIGRRGACKRHMLRLHGKLQLPAKNVSALAWHPAPAVPELACAIADCSIQICRIVDDAMVIHHELIPGAAAHTRVESSEGISLRPQRPSAAQGPAAPDASGSSPSIAHPSIEIPEAPGPSRADVSPQAEPQQSPVPSPPGLSPGPSPGKKYQKRGVGGVNGRMMLLPWLNEDKWPFTQAAQQSCQHACVRLAHQLRIAESAAESSSAPADFDCRLVTDLGLAVDPLQATYVLQDLVDEVVAGGEAGSYISAPTRRLLAHRQAALHMWRGDIISALSILGHHSALTADFVALAAPAGPITWASAAKVYSIKLEGQDDMHLAALYLLATGDAEEAVSVYIRANMPREAAVLGCARLLSGHPLISQACEAFAALLQSDGHYEHAAAVLLIGSGNPRAQLRYTPAELRTIGDSTPASSLDLRPPEVKVGDGPAPTSLEASGGEDGWGQLQGRGGTGPQYGGGTGPQYVRGGRGRGWRGRGGRFQY</sequence>
<dbReference type="GO" id="GO:0000387">
    <property type="term" value="P:spliceosomal snRNP assembly"/>
    <property type="evidence" value="ECO:0007669"/>
    <property type="project" value="TreeGrafter"/>
</dbReference>
<feature type="compositionally biased region" description="Low complexity" evidence="1">
    <location>
        <begin position="26"/>
        <end position="37"/>
    </location>
</feature>
<feature type="region of interest" description="Disordered" evidence="1">
    <location>
        <begin position="20"/>
        <end position="44"/>
    </location>
</feature>
<dbReference type="InterPro" id="IPR036322">
    <property type="entry name" value="WD40_repeat_dom_sf"/>
</dbReference>
<feature type="compositionally biased region" description="Gly residues" evidence="1">
    <location>
        <begin position="727"/>
        <end position="749"/>
    </location>
</feature>
<dbReference type="InterPro" id="IPR056421">
    <property type="entry name" value="TPR_GEMI5"/>
</dbReference>
<dbReference type="PANTHER" id="PTHR46362:SF1">
    <property type="entry name" value="GEM-ASSOCIATED PROTEIN 5"/>
    <property type="match status" value="1"/>
</dbReference>
<dbReference type="EMBL" id="JALJOQ010000211">
    <property type="protein sequence ID" value="KAK9789235.1"/>
    <property type="molecule type" value="Genomic_DNA"/>
</dbReference>
<dbReference type="Proteomes" id="UP001465755">
    <property type="component" value="Unassembled WGS sequence"/>
</dbReference>
<proteinExistence type="predicted"/>
<accession>A0AAW1NPB0</accession>
<protein>
    <recommendedName>
        <fullName evidence="2">Gem-associated protein 5 TPR domain-containing protein</fullName>
    </recommendedName>
</protein>
<feature type="compositionally biased region" description="Basic residues" evidence="1">
    <location>
        <begin position="756"/>
        <end position="770"/>
    </location>
</feature>
<evidence type="ECO:0000256" key="1">
    <source>
        <dbReference type="SAM" id="MobiDB-lite"/>
    </source>
</evidence>
<comment type="caution">
    <text evidence="3">The sequence shown here is derived from an EMBL/GenBank/DDBJ whole genome shotgun (WGS) entry which is preliminary data.</text>
</comment>
<feature type="domain" description="Gem-associated protein 5 TPR" evidence="2">
    <location>
        <begin position="550"/>
        <end position="675"/>
    </location>
</feature>
<gene>
    <name evidence="3" type="ORF">WJX73_008764</name>
</gene>
<dbReference type="GO" id="GO:0005634">
    <property type="term" value="C:nucleus"/>
    <property type="evidence" value="ECO:0007669"/>
    <property type="project" value="TreeGrafter"/>
</dbReference>
<dbReference type="InterPro" id="IPR015943">
    <property type="entry name" value="WD40/YVTN_repeat-like_dom_sf"/>
</dbReference>
<evidence type="ECO:0000259" key="2">
    <source>
        <dbReference type="Pfam" id="PF23774"/>
    </source>
</evidence>
<dbReference type="PANTHER" id="PTHR46362">
    <property type="entry name" value="GEM-ASSOCIATED PROTEIN 5"/>
    <property type="match status" value="1"/>
</dbReference>
<evidence type="ECO:0000313" key="3">
    <source>
        <dbReference type="EMBL" id="KAK9789235.1"/>
    </source>
</evidence>
<dbReference type="SUPFAM" id="SSF50978">
    <property type="entry name" value="WD40 repeat-like"/>
    <property type="match status" value="1"/>
</dbReference>
<dbReference type="GO" id="GO:0032797">
    <property type="term" value="C:SMN complex"/>
    <property type="evidence" value="ECO:0007669"/>
    <property type="project" value="TreeGrafter"/>
</dbReference>
<reference evidence="3 4" key="1">
    <citation type="journal article" date="2024" name="Nat. Commun.">
        <title>Phylogenomics reveals the evolutionary origins of lichenization in chlorophyte algae.</title>
        <authorList>
            <person name="Puginier C."/>
            <person name="Libourel C."/>
            <person name="Otte J."/>
            <person name="Skaloud P."/>
            <person name="Haon M."/>
            <person name="Grisel S."/>
            <person name="Petersen M."/>
            <person name="Berrin J.G."/>
            <person name="Delaux P.M."/>
            <person name="Dal Grande F."/>
            <person name="Keller J."/>
        </authorList>
    </citation>
    <scope>NUCLEOTIDE SEQUENCE [LARGE SCALE GENOMIC DNA]</scope>
    <source>
        <strain evidence="3 4">SAG 2036</strain>
    </source>
</reference>
<dbReference type="Pfam" id="PF23774">
    <property type="entry name" value="TPR_GEMI5"/>
    <property type="match status" value="1"/>
</dbReference>
<feature type="region of interest" description="Disordered" evidence="1">
    <location>
        <begin position="365"/>
        <end position="445"/>
    </location>
</feature>